<sequence>MHELYGMGGELMIRFDLDSFEAVTQQPMAAESEREICEIAMSGVSSVFDVPLGALWLYDSDASELQLAASTERADEVFDRPVTYRPGNSLSWEAFEQDDVRTYSELDDERSQYNENSPVSSEIILPLAEYGVINIGSLTPATFDDETVRLARMYATHVQAALQKAEREHDLRVQRDRMEQLIGVVSHDLRNPLHVVEGRLELVRETGDLSHLDDAAEGVARMESLIDDLLTLAKKGYAVEDRTTISLDTIVERTWEMARTADATLKIEGSAPVFGDQNRLKQVFENLFRNAADHAGDDVTVWVGPLVGDGAAERDSANERGEGRVTGFYVADDGPGIPADKLNDVLSVDAFSGSNNGLGLSIVAQITDAHGWDISVSESRAGGARFEVTDGTKPVSPFHSW</sequence>
<proteinExistence type="predicted"/>
<evidence type="ECO:0000313" key="7">
    <source>
        <dbReference type="EMBL" id="RKS82005.1"/>
    </source>
</evidence>
<dbReference type="Pfam" id="PF02518">
    <property type="entry name" value="HATPase_c"/>
    <property type="match status" value="1"/>
</dbReference>
<reference evidence="7 8" key="1">
    <citation type="submission" date="2018-10" db="EMBL/GenBank/DDBJ databases">
        <title>Genomic Encyclopedia of Archaeal and Bacterial Type Strains, Phase II (KMG-II): from individual species to whole genera.</title>
        <authorList>
            <person name="Goeker M."/>
        </authorList>
    </citation>
    <scope>NUCLEOTIDE SEQUENCE [LARGE SCALE GENOMIC DNA]</scope>
    <source>
        <strain evidence="7 8">DSM 11927</strain>
    </source>
</reference>
<dbReference type="PROSITE" id="PS50109">
    <property type="entry name" value="HIS_KIN"/>
    <property type="match status" value="1"/>
</dbReference>
<evidence type="ECO:0000256" key="2">
    <source>
        <dbReference type="ARBA" id="ARBA00012438"/>
    </source>
</evidence>
<keyword evidence="3" id="KW-0808">Transferase</keyword>
<dbReference type="InterPro" id="IPR036097">
    <property type="entry name" value="HisK_dim/P_sf"/>
</dbReference>
<evidence type="ECO:0000256" key="1">
    <source>
        <dbReference type="ARBA" id="ARBA00000085"/>
    </source>
</evidence>
<dbReference type="PANTHER" id="PTHR43711:SF1">
    <property type="entry name" value="HISTIDINE KINASE 1"/>
    <property type="match status" value="1"/>
</dbReference>
<dbReference type="EC" id="2.7.13.3" evidence="2"/>
<dbReference type="Gene3D" id="1.10.287.130">
    <property type="match status" value="1"/>
</dbReference>
<gene>
    <name evidence="7" type="ORF">BDK61_1302</name>
</gene>
<dbReference type="Proteomes" id="UP000268233">
    <property type="component" value="Unassembled WGS sequence"/>
</dbReference>
<dbReference type="InterPro" id="IPR003661">
    <property type="entry name" value="HisK_dim/P_dom"/>
</dbReference>
<dbReference type="PANTHER" id="PTHR43711">
    <property type="entry name" value="TWO-COMPONENT HISTIDINE KINASE"/>
    <property type="match status" value="1"/>
</dbReference>
<keyword evidence="4 7" id="KW-0418">Kinase</keyword>
<dbReference type="EMBL" id="RBWW01000001">
    <property type="protein sequence ID" value="RKS82005.1"/>
    <property type="molecule type" value="Genomic_DNA"/>
</dbReference>
<accession>A0A495R3V5</accession>
<dbReference type="CDD" id="cd00082">
    <property type="entry name" value="HisKA"/>
    <property type="match status" value="1"/>
</dbReference>
<dbReference type="SUPFAM" id="SSF55874">
    <property type="entry name" value="ATPase domain of HSP90 chaperone/DNA topoisomerase II/histidine kinase"/>
    <property type="match status" value="1"/>
</dbReference>
<evidence type="ECO:0000313" key="8">
    <source>
        <dbReference type="Proteomes" id="UP000268233"/>
    </source>
</evidence>
<dbReference type="SUPFAM" id="SSF47384">
    <property type="entry name" value="Homodimeric domain of signal transducing histidine kinase"/>
    <property type="match status" value="1"/>
</dbReference>
<organism evidence="7 8">
    <name type="scientific">Haloarcula quadrata</name>
    <dbReference type="NCBI Taxonomy" id="182779"/>
    <lineage>
        <taxon>Archaea</taxon>
        <taxon>Methanobacteriati</taxon>
        <taxon>Methanobacteriota</taxon>
        <taxon>Stenosarchaea group</taxon>
        <taxon>Halobacteria</taxon>
        <taxon>Halobacteriales</taxon>
        <taxon>Haloarculaceae</taxon>
        <taxon>Haloarcula</taxon>
    </lineage>
</organism>
<comment type="catalytic activity">
    <reaction evidence="1">
        <text>ATP + protein L-histidine = ADP + protein N-phospho-L-histidine.</text>
        <dbReference type="EC" id="2.7.13.3"/>
    </reaction>
</comment>
<evidence type="ECO:0000256" key="4">
    <source>
        <dbReference type="ARBA" id="ARBA00022777"/>
    </source>
</evidence>
<dbReference type="SMART" id="SM00388">
    <property type="entry name" value="HisKA"/>
    <property type="match status" value="1"/>
</dbReference>
<dbReference type="SMART" id="SM00387">
    <property type="entry name" value="HATPase_c"/>
    <property type="match status" value="1"/>
</dbReference>
<dbReference type="InterPro" id="IPR029016">
    <property type="entry name" value="GAF-like_dom_sf"/>
</dbReference>
<comment type="caution">
    <text evidence="7">The sequence shown here is derived from an EMBL/GenBank/DDBJ whole genome shotgun (WGS) entry which is preliminary data.</text>
</comment>
<dbReference type="Pfam" id="PF13185">
    <property type="entry name" value="GAF_2"/>
    <property type="match status" value="1"/>
</dbReference>
<dbReference type="CDD" id="cd00075">
    <property type="entry name" value="HATPase"/>
    <property type="match status" value="1"/>
</dbReference>
<dbReference type="InterPro" id="IPR003018">
    <property type="entry name" value="GAF"/>
</dbReference>
<keyword evidence="5" id="KW-0902">Two-component regulatory system</keyword>
<dbReference type="Gene3D" id="3.30.450.40">
    <property type="match status" value="1"/>
</dbReference>
<dbReference type="AlphaFoldDB" id="A0A495R3V5"/>
<dbReference type="GO" id="GO:0000155">
    <property type="term" value="F:phosphorelay sensor kinase activity"/>
    <property type="evidence" value="ECO:0007669"/>
    <property type="project" value="InterPro"/>
</dbReference>
<feature type="domain" description="Histidine kinase" evidence="6">
    <location>
        <begin position="184"/>
        <end position="394"/>
    </location>
</feature>
<dbReference type="Pfam" id="PF00512">
    <property type="entry name" value="HisKA"/>
    <property type="match status" value="1"/>
</dbReference>
<dbReference type="InterPro" id="IPR003594">
    <property type="entry name" value="HATPase_dom"/>
</dbReference>
<dbReference type="Gene3D" id="3.30.565.10">
    <property type="entry name" value="Histidine kinase-like ATPase, C-terminal domain"/>
    <property type="match status" value="1"/>
</dbReference>
<dbReference type="SUPFAM" id="SSF55781">
    <property type="entry name" value="GAF domain-like"/>
    <property type="match status" value="1"/>
</dbReference>
<dbReference type="InterPro" id="IPR005467">
    <property type="entry name" value="His_kinase_dom"/>
</dbReference>
<evidence type="ECO:0000256" key="3">
    <source>
        <dbReference type="ARBA" id="ARBA00022679"/>
    </source>
</evidence>
<dbReference type="InterPro" id="IPR036890">
    <property type="entry name" value="HATPase_C_sf"/>
</dbReference>
<evidence type="ECO:0000256" key="5">
    <source>
        <dbReference type="ARBA" id="ARBA00023012"/>
    </source>
</evidence>
<name>A0A495R3V5_9EURY</name>
<protein>
    <recommendedName>
        <fullName evidence="2">histidine kinase</fullName>
        <ecNumber evidence="2">2.7.13.3</ecNumber>
    </recommendedName>
</protein>
<dbReference type="SMART" id="SM00065">
    <property type="entry name" value="GAF"/>
    <property type="match status" value="1"/>
</dbReference>
<evidence type="ECO:0000259" key="6">
    <source>
        <dbReference type="PROSITE" id="PS50109"/>
    </source>
</evidence>
<keyword evidence="8" id="KW-1185">Reference proteome</keyword>
<dbReference type="InterPro" id="IPR050736">
    <property type="entry name" value="Sensor_HK_Regulatory"/>
</dbReference>